<organism evidence="1 2">
    <name type="scientific">Gossypium harknessii</name>
    <dbReference type="NCBI Taxonomy" id="34285"/>
    <lineage>
        <taxon>Eukaryota</taxon>
        <taxon>Viridiplantae</taxon>
        <taxon>Streptophyta</taxon>
        <taxon>Embryophyta</taxon>
        <taxon>Tracheophyta</taxon>
        <taxon>Spermatophyta</taxon>
        <taxon>Magnoliopsida</taxon>
        <taxon>eudicotyledons</taxon>
        <taxon>Gunneridae</taxon>
        <taxon>Pentapetalae</taxon>
        <taxon>rosids</taxon>
        <taxon>malvids</taxon>
        <taxon>Malvales</taxon>
        <taxon>Malvaceae</taxon>
        <taxon>Malvoideae</taxon>
        <taxon>Gossypium</taxon>
    </lineage>
</organism>
<evidence type="ECO:0000313" key="1">
    <source>
        <dbReference type="EMBL" id="MBA0805459.1"/>
    </source>
</evidence>
<dbReference type="Proteomes" id="UP000593560">
    <property type="component" value="Unassembled WGS sequence"/>
</dbReference>
<feature type="non-terminal residue" evidence="1">
    <location>
        <position position="1"/>
    </location>
</feature>
<evidence type="ECO:0000313" key="2">
    <source>
        <dbReference type="Proteomes" id="UP000593560"/>
    </source>
</evidence>
<gene>
    <name evidence="1" type="ORF">Gohar_004975</name>
</gene>
<dbReference type="EMBL" id="JABFAD010000008">
    <property type="protein sequence ID" value="MBA0805459.1"/>
    <property type="molecule type" value="Genomic_DNA"/>
</dbReference>
<proteinExistence type="predicted"/>
<accession>A0A7J9H6M5</accession>
<comment type="caution">
    <text evidence="1">The sequence shown here is derived from an EMBL/GenBank/DDBJ whole genome shotgun (WGS) entry which is preliminary data.</text>
</comment>
<keyword evidence="2" id="KW-1185">Reference proteome</keyword>
<name>A0A7J9H6M5_9ROSI</name>
<dbReference type="OrthoDB" id="1751334at2759"/>
<protein>
    <submittedName>
        <fullName evidence="1">Uncharacterized protein</fullName>
    </submittedName>
</protein>
<sequence>MKPRTSEVLDDEYKIDLQQSNMHWPVFFQEYIKIWENRYVHIPIRESIIVLELACAPDYMPWLRIHDKPYLLLE</sequence>
<reference evidence="1 2" key="1">
    <citation type="journal article" date="2019" name="Genome Biol. Evol.">
        <title>Insights into the evolution of the New World diploid cottons (Gossypium, subgenus Houzingenia) based on genome sequencing.</title>
        <authorList>
            <person name="Grover C.E."/>
            <person name="Arick M.A. 2nd"/>
            <person name="Thrash A."/>
            <person name="Conover J.L."/>
            <person name="Sanders W.S."/>
            <person name="Peterson D.G."/>
            <person name="Frelichowski J.E."/>
            <person name="Scheffler J.A."/>
            <person name="Scheffler B.E."/>
            <person name="Wendel J.F."/>
        </authorList>
    </citation>
    <scope>NUCLEOTIDE SEQUENCE [LARGE SCALE GENOMIC DNA]</scope>
    <source>
        <strain evidence="1">0</strain>
        <tissue evidence="1">Leaf</tissue>
    </source>
</reference>
<dbReference type="AlphaFoldDB" id="A0A7J9H6M5"/>